<name>A0A1C2EBE5_9PSED</name>
<evidence type="ECO:0008006" key="3">
    <source>
        <dbReference type="Google" id="ProtNLM"/>
    </source>
</evidence>
<dbReference type="EMBL" id="MDEN01000055">
    <property type="protein sequence ID" value="OCX24315.1"/>
    <property type="molecule type" value="Genomic_DNA"/>
</dbReference>
<dbReference type="RefSeq" id="WP_065987430.1">
    <property type="nucleotide sequence ID" value="NZ_MDEN01000055.1"/>
</dbReference>
<protein>
    <recommendedName>
        <fullName evidence="3">Alpha/beta hydrolase</fullName>
    </recommendedName>
</protein>
<organism evidence="1 2">
    <name type="scientific">Pseudomonas graminis</name>
    <dbReference type="NCBI Taxonomy" id="158627"/>
    <lineage>
        <taxon>Bacteria</taxon>
        <taxon>Pseudomonadati</taxon>
        <taxon>Pseudomonadota</taxon>
        <taxon>Gammaproteobacteria</taxon>
        <taxon>Pseudomonadales</taxon>
        <taxon>Pseudomonadaceae</taxon>
        <taxon>Pseudomonas</taxon>
    </lineage>
</organism>
<accession>A0A1C2EBE5</accession>
<sequence>MTTFTIFFCGTGSTKYDHLHKNYWNGELVATLANNIEGHEFAEWIVIDGPGSGNMQADELFTEPKAFGWTGPAFGKGWHENVQHAVNIIQGKFDWQRTKLSEADYQRLKRADVPIPDAQAHGSWFWRQYDYGNRISPQELQQQLIKNLRKGGLIPKQINLVGWSRGGVSCHMLANALLANPATRHIPVNIFAVDPVPGPLNYQLEKVSLGSNVKEYVAFYARDERSKGFSCIIPKTAPKTKVSIYPMAGRHATLVGNASLSGASGPGDLTEPGKLVRHYAEVCLTRWGTKLQRKLNLSTIDIGKLHQSIVMHEAKFIKMRSHSYTVLVEDHKKERYVSYADKGTGFSMVAGTPFKPAEGLAANLAKGASAYKDIS</sequence>
<reference evidence="1 2" key="1">
    <citation type="submission" date="2016-08" db="EMBL/GenBank/DDBJ databases">
        <title>Whole genome sequence of Pseudomonas graminis strain UASWS1507, a potential biological control agent for agriculture.</title>
        <authorList>
            <person name="Crovadore J."/>
            <person name="Calmin G."/>
            <person name="Chablais R."/>
            <person name="Cochard B."/>
            <person name="Lefort F."/>
        </authorList>
    </citation>
    <scope>NUCLEOTIDE SEQUENCE [LARGE SCALE GENOMIC DNA]</scope>
    <source>
        <strain evidence="1 2">UASWS1507</strain>
    </source>
</reference>
<comment type="caution">
    <text evidence="1">The sequence shown here is derived from an EMBL/GenBank/DDBJ whole genome shotgun (WGS) entry which is preliminary data.</text>
</comment>
<gene>
    <name evidence="1" type="ORF">BBI10_05790</name>
</gene>
<dbReference type="SUPFAM" id="SSF53474">
    <property type="entry name" value="alpha/beta-Hydrolases"/>
    <property type="match status" value="1"/>
</dbReference>
<dbReference type="AlphaFoldDB" id="A0A1C2EBE5"/>
<evidence type="ECO:0000313" key="2">
    <source>
        <dbReference type="Proteomes" id="UP000095143"/>
    </source>
</evidence>
<evidence type="ECO:0000313" key="1">
    <source>
        <dbReference type="EMBL" id="OCX24315.1"/>
    </source>
</evidence>
<dbReference type="InterPro" id="IPR029058">
    <property type="entry name" value="AB_hydrolase_fold"/>
</dbReference>
<dbReference type="OrthoDB" id="1432332at2"/>
<proteinExistence type="predicted"/>
<dbReference type="Proteomes" id="UP000095143">
    <property type="component" value="Unassembled WGS sequence"/>
</dbReference>